<dbReference type="CDD" id="cd05658">
    <property type="entry name" value="M18_DAP"/>
    <property type="match status" value="1"/>
</dbReference>
<keyword evidence="5 9" id="KW-0479">Metal-binding</keyword>
<organism evidence="11 12">
    <name type="scientific">Methylophaga sulfidovorans</name>
    <dbReference type="NCBI Taxonomy" id="45496"/>
    <lineage>
        <taxon>Bacteria</taxon>
        <taxon>Pseudomonadati</taxon>
        <taxon>Pseudomonadota</taxon>
        <taxon>Gammaproteobacteria</taxon>
        <taxon>Thiotrichales</taxon>
        <taxon>Piscirickettsiaceae</taxon>
        <taxon>Methylophaga</taxon>
    </lineage>
</organism>
<evidence type="ECO:0000256" key="5">
    <source>
        <dbReference type="ARBA" id="ARBA00022723"/>
    </source>
</evidence>
<dbReference type="NCBIfam" id="NF002759">
    <property type="entry name" value="PRK02813.1"/>
    <property type="match status" value="1"/>
</dbReference>
<reference evidence="12" key="1">
    <citation type="submission" date="2016-10" db="EMBL/GenBank/DDBJ databases">
        <authorList>
            <person name="Varghese N."/>
            <person name="Submissions S."/>
        </authorList>
    </citation>
    <scope>NUCLEOTIDE SEQUENCE [LARGE SCALE GENOMIC DNA]</scope>
    <source>
        <strain evidence="12">DSM 11578</strain>
    </source>
</reference>
<keyword evidence="3 9" id="KW-0031">Aminopeptidase</keyword>
<dbReference type="GO" id="GO:0005737">
    <property type="term" value="C:cytoplasm"/>
    <property type="evidence" value="ECO:0007669"/>
    <property type="project" value="UniProtKB-ARBA"/>
</dbReference>
<dbReference type="InterPro" id="IPR023358">
    <property type="entry name" value="Peptidase_M18_dom2"/>
</dbReference>
<evidence type="ECO:0000256" key="7">
    <source>
        <dbReference type="ARBA" id="ARBA00022833"/>
    </source>
</evidence>
<evidence type="ECO:0000256" key="6">
    <source>
        <dbReference type="ARBA" id="ARBA00022801"/>
    </source>
</evidence>
<dbReference type="GO" id="GO:0006508">
    <property type="term" value="P:proteolysis"/>
    <property type="evidence" value="ECO:0007669"/>
    <property type="project" value="UniProtKB-KW"/>
</dbReference>
<dbReference type="Gene3D" id="2.30.250.10">
    <property type="entry name" value="Aminopeptidase i, Domain 2"/>
    <property type="match status" value="1"/>
</dbReference>
<gene>
    <name evidence="11" type="ORF">SAMN04488079_11056</name>
</gene>
<evidence type="ECO:0000256" key="4">
    <source>
        <dbReference type="ARBA" id="ARBA00022670"/>
    </source>
</evidence>
<evidence type="ECO:0000256" key="8">
    <source>
        <dbReference type="ARBA" id="ARBA00023049"/>
    </source>
</evidence>
<dbReference type="PANTHER" id="PTHR28570:SF3">
    <property type="entry name" value="ASPARTYL AMINOPEPTIDASE"/>
    <property type="match status" value="1"/>
</dbReference>
<keyword evidence="12" id="KW-1185">Reference proteome</keyword>
<dbReference type="PANTHER" id="PTHR28570">
    <property type="entry name" value="ASPARTYL AMINOPEPTIDASE"/>
    <property type="match status" value="1"/>
</dbReference>
<evidence type="ECO:0000256" key="3">
    <source>
        <dbReference type="ARBA" id="ARBA00022438"/>
    </source>
</evidence>
<keyword evidence="4 9" id="KW-0645">Protease</keyword>
<dbReference type="SUPFAM" id="SSF101821">
    <property type="entry name" value="Aminopeptidase/glucanase lid domain"/>
    <property type="match status" value="1"/>
</dbReference>
<keyword evidence="8 9" id="KW-0482">Metalloprotease</keyword>
<name>A0A1I3ZAG8_9GAMM</name>
<dbReference type="EC" id="3.4.11.-" evidence="10"/>
<dbReference type="PRINTS" id="PR00932">
    <property type="entry name" value="AMINO1PTASE"/>
</dbReference>
<evidence type="ECO:0000256" key="9">
    <source>
        <dbReference type="RuleBase" id="RU004386"/>
    </source>
</evidence>
<dbReference type="STRING" id="45496.SAMN04488079_11056"/>
<accession>A0A1I3ZAG8</accession>
<evidence type="ECO:0000256" key="10">
    <source>
        <dbReference type="RuleBase" id="RU004387"/>
    </source>
</evidence>
<dbReference type="Pfam" id="PF02127">
    <property type="entry name" value="Peptidase_M18"/>
    <property type="match status" value="1"/>
</dbReference>
<evidence type="ECO:0000256" key="1">
    <source>
        <dbReference type="ARBA" id="ARBA00001947"/>
    </source>
</evidence>
<keyword evidence="7 9" id="KW-0862">Zinc</keyword>
<evidence type="ECO:0000256" key="2">
    <source>
        <dbReference type="ARBA" id="ARBA00008290"/>
    </source>
</evidence>
<keyword evidence="6 9" id="KW-0378">Hydrolase</keyword>
<comment type="similarity">
    <text evidence="2 9">Belongs to the peptidase M18 family.</text>
</comment>
<dbReference type="Proteomes" id="UP000198924">
    <property type="component" value="Unassembled WGS sequence"/>
</dbReference>
<dbReference type="EMBL" id="FOSH01000010">
    <property type="protein sequence ID" value="SFK41057.1"/>
    <property type="molecule type" value="Genomic_DNA"/>
</dbReference>
<dbReference type="AlphaFoldDB" id="A0A1I3ZAG8"/>
<proteinExistence type="inferred from homology"/>
<dbReference type="GO" id="GO:0008237">
    <property type="term" value="F:metallopeptidase activity"/>
    <property type="evidence" value="ECO:0007669"/>
    <property type="project" value="UniProtKB-KW"/>
</dbReference>
<protein>
    <recommendedName>
        <fullName evidence="10">M18 family aminopeptidase</fullName>
        <ecNumber evidence="10">3.4.11.-</ecNumber>
    </recommendedName>
</protein>
<evidence type="ECO:0000313" key="12">
    <source>
        <dbReference type="Proteomes" id="UP000198924"/>
    </source>
</evidence>
<dbReference type="GO" id="GO:0008270">
    <property type="term" value="F:zinc ion binding"/>
    <property type="evidence" value="ECO:0007669"/>
    <property type="project" value="InterPro"/>
</dbReference>
<evidence type="ECO:0000313" key="11">
    <source>
        <dbReference type="EMBL" id="SFK41057.1"/>
    </source>
</evidence>
<comment type="cofactor">
    <cofactor evidence="1 10">
        <name>Zn(2+)</name>
        <dbReference type="ChEBI" id="CHEBI:29105"/>
    </cofactor>
</comment>
<dbReference type="OrthoDB" id="5288740at2"/>
<dbReference type="Gene3D" id="3.40.630.10">
    <property type="entry name" value="Zn peptidases"/>
    <property type="match status" value="1"/>
</dbReference>
<dbReference type="SUPFAM" id="SSF53187">
    <property type="entry name" value="Zn-dependent exopeptidases"/>
    <property type="match status" value="1"/>
</dbReference>
<sequence>MMLTMKYTPSDFNPGLCDFLDASPTPYHAVASMQRLLEDNGFKQLNEADSWGQLDAGQYFVIRQASIIAFTLNGQELVNSGIRMVGAHTDSPCLKVKPKPEKVKQTLLQLGVEVYGGALLNPWFDRDLSLAGRVSYENAQGQIEQVIINFKDAIATIPSLAIHLDREVNQNRNINPQLHLPPILAQVDDGDSLDFRALLEQQCRQQYPDINIGRVLDYEMCFYDTQKAAVIGLSGDFISSARLDNLLSCYIGLQALLAADKSRPALLVCNDHEEVGSQSVSGAQGTFLQSVLQRLAMNNEAYQRMVEQSMMISADNAHAIHPNYADRHDAEHGPLLNKGPVIKTNANQRYATSSQTSAIFRQLCEQNNVPVQDFVVRTDMACGSTIGPITSSHIGVKTIDIGLPTFAMHSIRELAGSQDAVMLCKVLTAYFNQK</sequence>
<dbReference type="InterPro" id="IPR001948">
    <property type="entry name" value="Peptidase_M18"/>
</dbReference>
<dbReference type="GO" id="GO:0004177">
    <property type="term" value="F:aminopeptidase activity"/>
    <property type="evidence" value="ECO:0007669"/>
    <property type="project" value="UniProtKB-KW"/>
</dbReference>
<dbReference type="FunFam" id="2.30.250.10:FF:000003">
    <property type="entry name" value="Probable M18 family aminopeptidase 2"/>
    <property type="match status" value="1"/>
</dbReference>